<comment type="caution">
    <text evidence="1">The sequence shown here is derived from an EMBL/GenBank/DDBJ whole genome shotgun (WGS) entry which is preliminary data.</text>
</comment>
<gene>
    <name evidence="1" type="ORF">FRUB_01076</name>
</gene>
<name>A0A225EGN8_9BACT</name>
<keyword evidence="2" id="KW-1185">Reference proteome</keyword>
<reference evidence="2" key="1">
    <citation type="submission" date="2017-06" db="EMBL/GenBank/DDBJ databases">
        <title>Genome analysis of Fimbriiglobus ruber SP5, the first member of the order Planctomycetales with confirmed chitinolytic capability.</title>
        <authorList>
            <person name="Ravin N.V."/>
            <person name="Rakitin A.L."/>
            <person name="Ivanova A.A."/>
            <person name="Beletsky A.V."/>
            <person name="Kulichevskaya I.S."/>
            <person name="Mardanov A.V."/>
            <person name="Dedysh S.N."/>
        </authorList>
    </citation>
    <scope>NUCLEOTIDE SEQUENCE [LARGE SCALE GENOMIC DNA]</scope>
    <source>
        <strain evidence="2">SP5</strain>
    </source>
</reference>
<sequence>MIAERLGGVGQGTVVRMIDGLPAFPDEIPSPGWRELRVGLDAGMVTVRVTGPDIQCVVWGNADAGLVRAWNLCCWAVAAAGGGVVVEGDGTKRTAEEFWTEVSSST</sequence>
<dbReference type="Proteomes" id="UP000214646">
    <property type="component" value="Unassembled WGS sequence"/>
</dbReference>
<organism evidence="1 2">
    <name type="scientific">Fimbriiglobus ruber</name>
    <dbReference type="NCBI Taxonomy" id="1908690"/>
    <lineage>
        <taxon>Bacteria</taxon>
        <taxon>Pseudomonadati</taxon>
        <taxon>Planctomycetota</taxon>
        <taxon>Planctomycetia</taxon>
        <taxon>Gemmatales</taxon>
        <taxon>Gemmataceae</taxon>
        <taxon>Fimbriiglobus</taxon>
    </lineage>
</organism>
<evidence type="ECO:0000313" key="2">
    <source>
        <dbReference type="Proteomes" id="UP000214646"/>
    </source>
</evidence>
<dbReference type="AlphaFoldDB" id="A0A225EGN8"/>
<evidence type="ECO:0000313" key="1">
    <source>
        <dbReference type="EMBL" id="OWK47377.1"/>
    </source>
</evidence>
<accession>A0A225EGN8</accession>
<proteinExistence type="predicted"/>
<dbReference type="EMBL" id="NIDE01000001">
    <property type="protein sequence ID" value="OWK47377.1"/>
    <property type="molecule type" value="Genomic_DNA"/>
</dbReference>
<protein>
    <submittedName>
        <fullName evidence="1">Uncharacterized protein</fullName>
    </submittedName>
</protein>